<feature type="compositionally biased region" description="Polar residues" evidence="2">
    <location>
        <begin position="106"/>
        <end position="119"/>
    </location>
</feature>
<feature type="region of interest" description="Disordered" evidence="2">
    <location>
        <begin position="141"/>
        <end position="190"/>
    </location>
</feature>
<dbReference type="AlphaFoldDB" id="A0A397S193"/>
<proteinExistence type="predicted"/>
<keyword evidence="1" id="KW-0175">Coiled coil</keyword>
<name>A0A397S193_9GLOM</name>
<reference evidence="3 4" key="1">
    <citation type="submission" date="2018-06" db="EMBL/GenBank/DDBJ databases">
        <title>Comparative genomics reveals the genomic features of Rhizophagus irregularis, R. cerebriforme, R. diaphanum and Gigaspora rosea, and their symbiotic lifestyle signature.</title>
        <authorList>
            <person name="Morin E."/>
            <person name="San Clemente H."/>
            <person name="Chen E.C.H."/>
            <person name="De La Providencia I."/>
            <person name="Hainaut M."/>
            <person name="Kuo A."/>
            <person name="Kohler A."/>
            <person name="Murat C."/>
            <person name="Tang N."/>
            <person name="Roy S."/>
            <person name="Loubradou J."/>
            <person name="Henrissat B."/>
            <person name="Grigoriev I.V."/>
            <person name="Corradi N."/>
            <person name="Roux C."/>
            <person name="Martin F.M."/>
        </authorList>
    </citation>
    <scope>NUCLEOTIDE SEQUENCE [LARGE SCALE GENOMIC DNA]</scope>
    <source>
        <strain evidence="3 4">DAOM 227022</strain>
    </source>
</reference>
<protein>
    <submittedName>
        <fullName evidence="3">Uncharacterized protein</fullName>
    </submittedName>
</protein>
<gene>
    <name evidence="3" type="ORF">C1645_810530</name>
</gene>
<dbReference type="Proteomes" id="UP000265703">
    <property type="component" value="Unassembled WGS sequence"/>
</dbReference>
<dbReference type="EMBL" id="QKYT01001016">
    <property type="protein sequence ID" value="RIA80230.1"/>
    <property type="molecule type" value="Genomic_DNA"/>
</dbReference>
<evidence type="ECO:0000256" key="1">
    <source>
        <dbReference type="SAM" id="Coils"/>
    </source>
</evidence>
<keyword evidence="4" id="KW-1185">Reference proteome</keyword>
<feature type="compositionally biased region" description="Low complexity" evidence="2">
    <location>
        <begin position="81"/>
        <end position="94"/>
    </location>
</feature>
<accession>A0A397S193</accession>
<evidence type="ECO:0000256" key="2">
    <source>
        <dbReference type="SAM" id="MobiDB-lite"/>
    </source>
</evidence>
<evidence type="ECO:0000313" key="4">
    <source>
        <dbReference type="Proteomes" id="UP000265703"/>
    </source>
</evidence>
<organism evidence="3 4">
    <name type="scientific">Glomus cerebriforme</name>
    <dbReference type="NCBI Taxonomy" id="658196"/>
    <lineage>
        <taxon>Eukaryota</taxon>
        <taxon>Fungi</taxon>
        <taxon>Fungi incertae sedis</taxon>
        <taxon>Mucoromycota</taxon>
        <taxon>Glomeromycotina</taxon>
        <taxon>Glomeromycetes</taxon>
        <taxon>Glomerales</taxon>
        <taxon>Glomeraceae</taxon>
        <taxon>Glomus</taxon>
    </lineage>
</organism>
<feature type="region of interest" description="Disordered" evidence="2">
    <location>
        <begin position="79"/>
        <end position="123"/>
    </location>
</feature>
<comment type="caution">
    <text evidence="3">The sequence shown here is derived from an EMBL/GenBank/DDBJ whole genome shotgun (WGS) entry which is preliminary data.</text>
</comment>
<dbReference type="OrthoDB" id="2431661at2759"/>
<sequence length="509" mass="57598">MSSELEVLKKRITELEVMNSELEAKYIEVMAENIEVKAENVKLSRALEENEARFTNLEQRDKEKTTLIAKLDDDVEKIKQSSISTSSIENSDNTVAKRQLEKKPKPSNTSGNASNSDVCQSVEDKETDDFLDKTFKKSVSDGFRQRNRERQAERKKLLRESATQDLSGDVQKGPSSSVTQDKESRSHKKKEAENIVQDVFDFTMTEISLTGREGNNCQEKIESQGLAELSSSDVLQNINRLYGNACTAEKERVKANQAEILCWRNFIIGLGNSIDEIMIKEKVGMKKAKGLIYDFILAQNPDTKRKTLYQRIYRARKVYEFSEKIGIDKIRYIKTYNANSIAELSDSQIQTIIDYFSKNPNTELPDGQEGSIIDSEEEISDDQNNALEVLSLAKLTSTAPIPLAHIPNSSDDTSSSKKLDTKVEVVPPIPQPNNPTHVQARNKVLKLYPDISFHSKPSDESEDVYRCRTKSSICPSCKTNHKENIVGRYWEGSYLLSCMYKMKGLEVVV</sequence>
<feature type="coiled-coil region" evidence="1">
    <location>
        <begin position="5"/>
        <end position="60"/>
    </location>
</feature>
<evidence type="ECO:0000313" key="3">
    <source>
        <dbReference type="EMBL" id="RIA80230.1"/>
    </source>
</evidence>
<feature type="compositionally biased region" description="Basic and acidic residues" evidence="2">
    <location>
        <begin position="141"/>
        <end position="159"/>
    </location>
</feature>